<feature type="domain" description="AAA+ ATPase" evidence="6">
    <location>
        <begin position="45"/>
        <end position="216"/>
    </location>
</feature>
<dbReference type="CDD" id="cd03114">
    <property type="entry name" value="MMAA-like"/>
    <property type="match status" value="1"/>
</dbReference>
<dbReference type="RefSeq" id="WP_169100992.1">
    <property type="nucleotide sequence ID" value="NZ_JABBVZ010000057.1"/>
</dbReference>
<keyword evidence="5" id="KW-0143">Chaperone</keyword>
<dbReference type="InterPro" id="IPR005129">
    <property type="entry name" value="GTPase_ArgK"/>
</dbReference>
<comment type="caution">
    <text evidence="7">The sequence shown here is derived from an EMBL/GenBank/DDBJ whole genome shotgun (WGS) entry which is preliminary data.</text>
</comment>
<dbReference type="SUPFAM" id="SSF52540">
    <property type="entry name" value="P-loop containing nucleoside triphosphate hydrolases"/>
    <property type="match status" value="1"/>
</dbReference>
<proteinExistence type="inferred from homology"/>
<dbReference type="Proteomes" id="UP000533476">
    <property type="component" value="Unassembled WGS sequence"/>
</dbReference>
<dbReference type="GO" id="GO:0005525">
    <property type="term" value="F:GTP binding"/>
    <property type="evidence" value="ECO:0007669"/>
    <property type="project" value="UniProtKB-KW"/>
</dbReference>
<evidence type="ECO:0000313" key="8">
    <source>
        <dbReference type="Proteomes" id="UP000533476"/>
    </source>
</evidence>
<dbReference type="NCBIfam" id="TIGR00750">
    <property type="entry name" value="lao"/>
    <property type="match status" value="1"/>
</dbReference>
<evidence type="ECO:0000313" key="7">
    <source>
        <dbReference type="EMBL" id="NMP23583.1"/>
    </source>
</evidence>
<keyword evidence="3" id="KW-0378">Hydrolase</keyword>
<dbReference type="EMBL" id="JABBVZ010000057">
    <property type="protein sequence ID" value="NMP23583.1"/>
    <property type="molecule type" value="Genomic_DNA"/>
</dbReference>
<keyword evidence="4" id="KW-0342">GTP-binding</keyword>
<keyword evidence="8" id="KW-1185">Reference proteome</keyword>
<gene>
    <name evidence="7" type="primary">meaB</name>
    <name evidence="7" type="ORF">HIJ39_14655</name>
</gene>
<comment type="similarity">
    <text evidence="1">Belongs to the SIMIBI class G3E GTPase family. ArgK/MeaB subfamily.</text>
</comment>
<evidence type="ECO:0000256" key="1">
    <source>
        <dbReference type="ARBA" id="ARBA00009625"/>
    </source>
</evidence>
<evidence type="ECO:0000256" key="3">
    <source>
        <dbReference type="ARBA" id="ARBA00022801"/>
    </source>
</evidence>
<organism evidence="7 8">
    <name type="scientific">Sulfobacillus harzensis</name>
    <dbReference type="NCBI Taxonomy" id="2729629"/>
    <lineage>
        <taxon>Bacteria</taxon>
        <taxon>Bacillati</taxon>
        <taxon>Bacillota</taxon>
        <taxon>Clostridia</taxon>
        <taxon>Eubacteriales</taxon>
        <taxon>Clostridiales Family XVII. Incertae Sedis</taxon>
        <taxon>Sulfobacillus</taxon>
    </lineage>
</organism>
<evidence type="ECO:0000256" key="2">
    <source>
        <dbReference type="ARBA" id="ARBA00022741"/>
    </source>
</evidence>
<dbReference type="GO" id="GO:0003924">
    <property type="term" value="F:GTPase activity"/>
    <property type="evidence" value="ECO:0007669"/>
    <property type="project" value="InterPro"/>
</dbReference>
<dbReference type="AlphaFoldDB" id="A0A7Y0Q2W6"/>
<accession>A0A7Y0Q2W6</accession>
<dbReference type="PANTHER" id="PTHR43087">
    <property type="entry name" value="LYSINE/ARGININE/ORNITHINE TRANSPORT SYSTEM KINASE"/>
    <property type="match status" value="1"/>
</dbReference>
<keyword evidence="2" id="KW-0547">Nucleotide-binding</keyword>
<dbReference type="Gene3D" id="3.40.50.300">
    <property type="entry name" value="P-loop containing nucleotide triphosphate hydrolases"/>
    <property type="match status" value="1"/>
</dbReference>
<dbReference type="InterPro" id="IPR052040">
    <property type="entry name" value="GTPase/Isobutyryl-CoA_mutase"/>
</dbReference>
<evidence type="ECO:0000256" key="4">
    <source>
        <dbReference type="ARBA" id="ARBA00023134"/>
    </source>
</evidence>
<protein>
    <submittedName>
        <fullName evidence="7">Methylmalonyl Co-A mutase-associated GTPase MeaB</fullName>
    </submittedName>
</protein>
<dbReference type="SMART" id="SM00382">
    <property type="entry name" value="AAA"/>
    <property type="match status" value="1"/>
</dbReference>
<sequence length="320" mass="34265">MHDQELLERIRRREKRAIARGLTWIERDQEEGRRLVRSLFPLAGQAHIVGITGAPGVGKSTLVNALTMALRKRGLTVGILAVDPSSPFSGGAILGDRIRMQESVMDPGVFMRSLASRGHLGGLSRATFGAVTLLDAAGFDVVLIETVGAGQSEVEIMQLAQSTMVVLAPGLGDDIQAIKAGILEIGQIFVVNKADREGADHTARAIRGMLTLSLEHPDWFPPIVKTVAEGAQGLDELIAAMTSHRSYLAASGKLASIREGQTAHMLALALEDLVAKAVAGARQTDEWNQLLQRVSSGDEDAVEAAWGILERMVRGRHHGA</sequence>
<dbReference type="PANTHER" id="PTHR43087:SF1">
    <property type="entry name" value="LAO_AO TRANSPORT SYSTEM ATPASE"/>
    <property type="match status" value="1"/>
</dbReference>
<dbReference type="Pfam" id="PF03308">
    <property type="entry name" value="MeaB"/>
    <property type="match status" value="1"/>
</dbReference>
<evidence type="ECO:0000259" key="6">
    <source>
        <dbReference type="SMART" id="SM00382"/>
    </source>
</evidence>
<name>A0A7Y0Q2W6_9FIRM</name>
<reference evidence="7 8" key="1">
    <citation type="submission" date="2020-04" db="EMBL/GenBank/DDBJ databases">
        <authorList>
            <person name="Zhang R."/>
            <person name="Schippers A."/>
        </authorList>
    </citation>
    <scope>NUCLEOTIDE SEQUENCE [LARGE SCALE GENOMIC DNA]</scope>
    <source>
        <strain evidence="7 8">DSM 109850</strain>
    </source>
</reference>
<evidence type="ECO:0000256" key="5">
    <source>
        <dbReference type="ARBA" id="ARBA00023186"/>
    </source>
</evidence>
<dbReference type="InterPro" id="IPR027417">
    <property type="entry name" value="P-loop_NTPase"/>
</dbReference>
<dbReference type="InterPro" id="IPR003593">
    <property type="entry name" value="AAA+_ATPase"/>
</dbReference>